<keyword evidence="1" id="KW-0472">Membrane</keyword>
<dbReference type="Proteomes" id="UP000185210">
    <property type="component" value="Unassembled WGS sequence"/>
</dbReference>
<feature type="transmembrane region" description="Helical" evidence="1">
    <location>
        <begin position="64"/>
        <end position="85"/>
    </location>
</feature>
<accession>A0AB38CVE7</accession>
<dbReference type="AlphaFoldDB" id="A0AB38CVE7"/>
<sequence>MSSKVFVNAAGGLIAAVAFAIITWAWHKWPELMENARRYQEVSSGYSHFPTLVIAFWLSILKPIIILLVCALFFILMLASVSGVLDSRKADSSDRDFFTFNVGLFLGVLTPLVGYLVVTRIPGVWDDAVFMWTK</sequence>
<evidence type="ECO:0000313" key="2">
    <source>
        <dbReference type="EMBL" id="SIA52463.1"/>
    </source>
</evidence>
<evidence type="ECO:0000256" key="1">
    <source>
        <dbReference type="SAM" id="Phobius"/>
    </source>
</evidence>
<evidence type="ECO:0000313" key="3">
    <source>
        <dbReference type="Proteomes" id="UP000185210"/>
    </source>
</evidence>
<dbReference type="EMBL" id="FSHM01000002">
    <property type="protein sequence ID" value="SIA52463.1"/>
    <property type="molecule type" value="Genomic_DNA"/>
</dbReference>
<feature type="transmembrane region" description="Helical" evidence="1">
    <location>
        <begin position="97"/>
        <end position="118"/>
    </location>
</feature>
<feature type="transmembrane region" description="Helical" evidence="1">
    <location>
        <begin position="6"/>
        <end position="27"/>
    </location>
</feature>
<gene>
    <name evidence="2" type="ORF">SAMEA2070301_01313</name>
</gene>
<name>A0AB38CVE7_9MYCO</name>
<keyword evidence="1" id="KW-0812">Transmembrane</keyword>
<reference evidence="2 3" key="1">
    <citation type="submission" date="2016-11" db="EMBL/GenBank/DDBJ databases">
        <authorList>
            <consortium name="Pathogen Informatics"/>
        </authorList>
    </citation>
    <scope>NUCLEOTIDE SEQUENCE [LARGE SCALE GENOMIC DNA]</scope>
    <source>
        <strain evidence="2 3">104</strain>
    </source>
</reference>
<evidence type="ECO:0008006" key="4">
    <source>
        <dbReference type="Google" id="ProtNLM"/>
    </source>
</evidence>
<keyword evidence="1" id="KW-1133">Transmembrane helix</keyword>
<proteinExistence type="predicted"/>
<comment type="caution">
    <text evidence="2">The sequence shown here is derived from an EMBL/GenBank/DDBJ whole genome shotgun (WGS) entry which is preliminary data.</text>
</comment>
<dbReference type="RefSeq" id="WP_005089797.1">
    <property type="nucleotide sequence ID" value="NZ_FSHJ01000001.1"/>
</dbReference>
<organism evidence="2 3">
    <name type="scientific">Mycobacteroides abscessus subsp. abscessus</name>
    <dbReference type="NCBI Taxonomy" id="1185650"/>
    <lineage>
        <taxon>Bacteria</taxon>
        <taxon>Bacillati</taxon>
        <taxon>Actinomycetota</taxon>
        <taxon>Actinomycetes</taxon>
        <taxon>Mycobacteriales</taxon>
        <taxon>Mycobacteriaceae</taxon>
        <taxon>Mycobacteroides</taxon>
        <taxon>Mycobacteroides abscessus</taxon>
    </lineage>
</organism>
<protein>
    <recommendedName>
        <fullName evidence="4">Transmembrane protein</fullName>
    </recommendedName>
</protein>